<dbReference type="AlphaFoldDB" id="A0A3B0XVG7"/>
<proteinExistence type="predicted"/>
<gene>
    <name evidence="3" type="ORF">MNBD_GAMMA12-1718</name>
</gene>
<evidence type="ECO:0000259" key="2">
    <source>
        <dbReference type="Pfam" id="PF01551"/>
    </source>
</evidence>
<keyword evidence="1" id="KW-0472">Membrane</keyword>
<accession>A0A3B0XVG7</accession>
<dbReference type="Pfam" id="PF01551">
    <property type="entry name" value="Peptidase_M23"/>
    <property type="match status" value="1"/>
</dbReference>
<dbReference type="InterPro" id="IPR011055">
    <property type="entry name" value="Dup_hybrid_motif"/>
</dbReference>
<evidence type="ECO:0000313" key="3">
    <source>
        <dbReference type="EMBL" id="VAW72325.1"/>
    </source>
</evidence>
<organism evidence="3">
    <name type="scientific">hydrothermal vent metagenome</name>
    <dbReference type="NCBI Taxonomy" id="652676"/>
    <lineage>
        <taxon>unclassified sequences</taxon>
        <taxon>metagenomes</taxon>
        <taxon>ecological metagenomes</taxon>
    </lineage>
</organism>
<dbReference type="GO" id="GO:0004222">
    <property type="term" value="F:metalloendopeptidase activity"/>
    <property type="evidence" value="ECO:0007669"/>
    <property type="project" value="TreeGrafter"/>
</dbReference>
<evidence type="ECO:0000256" key="1">
    <source>
        <dbReference type="SAM" id="Phobius"/>
    </source>
</evidence>
<name>A0A3B0XVG7_9ZZZZ</name>
<keyword evidence="1" id="KW-1133">Transmembrane helix</keyword>
<dbReference type="Gene3D" id="2.70.70.10">
    <property type="entry name" value="Glucose Permease (Domain IIA)"/>
    <property type="match status" value="1"/>
</dbReference>
<dbReference type="SUPFAM" id="SSF51261">
    <property type="entry name" value="Duplicated hybrid motif"/>
    <property type="match status" value="1"/>
</dbReference>
<dbReference type="FunFam" id="2.70.70.10:FF:000006">
    <property type="entry name" value="M23 family peptidase"/>
    <property type="match status" value="1"/>
</dbReference>
<reference evidence="3" key="1">
    <citation type="submission" date="2018-06" db="EMBL/GenBank/DDBJ databases">
        <authorList>
            <person name="Zhirakovskaya E."/>
        </authorList>
    </citation>
    <scope>NUCLEOTIDE SEQUENCE</scope>
</reference>
<sequence length="299" mass="33623">MNLRVGHSQFYVVSMMMIMLGSAGIFYAGYWLGQDNSPQYGPDGKRINTASNHRKKFAKIKKMTQTSLRRFSLHVGYLKAGVIRLNESGTRIIKLSNGKMKDFDFSVNPGIGGIEKPDYKLVNSKDLTDDINRLSRIVKDRELKLTMLETLLINANLRRNAKPEGRPVRKRDGWVKMTSRFGSRRDPFTRRHKFHDGIDYAARSGTPIYTVAAGIVTASGWRGGYGKTVEVSHGKGLVSRYAHNRKLLVKVGDKIRKGQKIAEMGSTGRSTGPHVHYEILENGKPISPHQFMVKKSTSK</sequence>
<dbReference type="PANTHER" id="PTHR21666">
    <property type="entry name" value="PEPTIDASE-RELATED"/>
    <property type="match status" value="1"/>
</dbReference>
<keyword evidence="3" id="KW-0378">Hydrolase</keyword>
<feature type="transmembrane region" description="Helical" evidence="1">
    <location>
        <begin position="12"/>
        <end position="32"/>
    </location>
</feature>
<dbReference type="InterPro" id="IPR016047">
    <property type="entry name" value="M23ase_b-sheet_dom"/>
</dbReference>
<dbReference type="EMBL" id="UOFL01000036">
    <property type="protein sequence ID" value="VAW72325.1"/>
    <property type="molecule type" value="Genomic_DNA"/>
</dbReference>
<protein>
    <submittedName>
        <fullName evidence="3">Murein hydrolase activator NlpD</fullName>
    </submittedName>
</protein>
<feature type="domain" description="M23ase beta-sheet core" evidence="2">
    <location>
        <begin position="193"/>
        <end position="288"/>
    </location>
</feature>
<dbReference type="CDD" id="cd12797">
    <property type="entry name" value="M23_peptidase"/>
    <property type="match status" value="1"/>
</dbReference>
<dbReference type="InterPro" id="IPR050570">
    <property type="entry name" value="Cell_wall_metabolism_enzyme"/>
</dbReference>
<dbReference type="PANTHER" id="PTHR21666:SF291">
    <property type="entry name" value="STAGE II SPORULATION PROTEIN Q"/>
    <property type="match status" value="1"/>
</dbReference>
<keyword evidence="1" id="KW-0812">Transmembrane</keyword>